<evidence type="ECO:0000313" key="2">
    <source>
        <dbReference type="EMBL" id="CUR54258.1"/>
    </source>
</evidence>
<gene>
    <name evidence="2" type="ORF">NOCA2140081</name>
</gene>
<protein>
    <recommendedName>
        <fullName evidence="1">Septum formation-related domain-containing protein</fullName>
    </recommendedName>
</protein>
<evidence type="ECO:0000259" key="1">
    <source>
        <dbReference type="Pfam" id="PF13845"/>
    </source>
</evidence>
<dbReference type="Pfam" id="PF13845">
    <property type="entry name" value="Septum_form"/>
    <property type="match status" value="2"/>
</dbReference>
<reference evidence="2" key="1">
    <citation type="submission" date="2015-08" db="EMBL/GenBank/DDBJ databases">
        <authorList>
            <person name="Babu N.S."/>
            <person name="Beckwith C.J."/>
            <person name="Beseler K.G."/>
            <person name="Brison A."/>
            <person name="Carone J.V."/>
            <person name="Caskin T.P."/>
            <person name="Diamond M."/>
            <person name="Durham M.E."/>
            <person name="Foxe J.M."/>
            <person name="Go M."/>
            <person name="Henderson B.A."/>
            <person name="Jones I.B."/>
            <person name="McGettigan J.A."/>
            <person name="Micheletti S.J."/>
            <person name="Nasrallah M.E."/>
            <person name="Ortiz D."/>
            <person name="Piller C.R."/>
            <person name="Privatt S.R."/>
            <person name="Schneider S.L."/>
            <person name="Sharp S."/>
            <person name="Smith T.C."/>
            <person name="Stanton J.D."/>
            <person name="Ullery H.E."/>
            <person name="Wilson R.J."/>
            <person name="Serrano M.G."/>
            <person name="Buck G."/>
            <person name="Lee V."/>
            <person name="Wang Y."/>
            <person name="Carvalho R."/>
            <person name="Voegtly L."/>
            <person name="Shi R."/>
            <person name="Duckworth R."/>
            <person name="Johnson A."/>
            <person name="Loviza R."/>
            <person name="Walstead R."/>
            <person name="Shah Z."/>
            <person name="Kiflezghi M."/>
            <person name="Wade K."/>
            <person name="Ball S.L."/>
            <person name="Bradley K.W."/>
            <person name="Asai D.J."/>
            <person name="Bowman C.A."/>
            <person name="Russell D.A."/>
            <person name="Pope W.H."/>
            <person name="Jacobs-Sera D."/>
            <person name="Hendrix R.W."/>
            <person name="Hatfull G.F."/>
        </authorList>
    </citation>
    <scope>NUCLEOTIDE SEQUENCE</scope>
</reference>
<feature type="domain" description="Septum formation-related" evidence="1">
    <location>
        <begin position="37"/>
        <end position="127"/>
    </location>
</feature>
<sequence>MPDLTRAVRAVVLPLLAVLFLAGCSRDDQGRNIDPSQVDSLTAPDDGACRRLTPADVAMPSNATRTVDCTSAHTAETFAVGDLPPAFEDAAYGDDDLGRFAYRTCSAAFQKFLGADESLAMRTVVSWVWFRPSKPAWTKGARWYRCDVLGGGAQTKTYVDLPATAQGLLATRPDAWLACVDGPSVTGLKIGCDQPHTWRAVTTIKLGAADDPYPGDRVVESRTSDFCSDSVGAWLNYPVDYDYGYTWFKAGEWSAGNRRSICWARTDQ</sequence>
<proteinExistence type="predicted"/>
<dbReference type="AlphaFoldDB" id="A0A2P2BWY7"/>
<dbReference type="InterPro" id="IPR026004">
    <property type="entry name" value="Septum_form"/>
</dbReference>
<dbReference type="EMBL" id="CZKA01000006">
    <property type="protein sequence ID" value="CUR54258.1"/>
    <property type="molecule type" value="Genomic_DNA"/>
</dbReference>
<organism evidence="2">
    <name type="scientific">metagenome</name>
    <dbReference type="NCBI Taxonomy" id="256318"/>
    <lineage>
        <taxon>unclassified sequences</taxon>
        <taxon>metagenomes</taxon>
    </lineage>
</organism>
<accession>A0A2P2BWY7</accession>
<feature type="domain" description="Septum formation-related" evidence="1">
    <location>
        <begin position="130"/>
        <end position="262"/>
    </location>
</feature>
<name>A0A2P2BWY7_9ZZZZ</name>
<dbReference type="PROSITE" id="PS51257">
    <property type="entry name" value="PROKAR_LIPOPROTEIN"/>
    <property type="match status" value="1"/>
</dbReference>